<dbReference type="RefSeq" id="WP_134761058.1">
    <property type="nucleotide sequence ID" value="NZ_SOZD01000002.1"/>
</dbReference>
<dbReference type="InterPro" id="IPR036388">
    <property type="entry name" value="WH-like_DNA-bd_sf"/>
</dbReference>
<reference evidence="5 6" key="1">
    <citation type="submission" date="2019-03" db="EMBL/GenBank/DDBJ databases">
        <title>Jiella endophytica sp. nov., a novel endophytic bacterium isolated from root of Ficus microcarpa Linn. f.</title>
        <authorList>
            <person name="Tuo L."/>
        </authorList>
    </citation>
    <scope>NUCLEOTIDE SEQUENCE [LARGE SCALE GENOMIC DNA]</scope>
    <source>
        <strain evidence="5 6">CBS5Q-3</strain>
    </source>
</reference>
<evidence type="ECO:0000313" key="6">
    <source>
        <dbReference type="Proteomes" id="UP000298179"/>
    </source>
</evidence>
<dbReference type="Pfam" id="PF07702">
    <property type="entry name" value="UTRA"/>
    <property type="match status" value="1"/>
</dbReference>
<dbReference type="InterPro" id="IPR000524">
    <property type="entry name" value="Tscrpt_reg_HTH_GntR"/>
</dbReference>
<name>A0A4Y8RMU6_9HYPH</name>
<dbReference type="GO" id="GO:0045892">
    <property type="term" value="P:negative regulation of DNA-templated transcription"/>
    <property type="evidence" value="ECO:0007669"/>
    <property type="project" value="TreeGrafter"/>
</dbReference>
<accession>A0A4Y8RMU6</accession>
<keyword evidence="6" id="KW-1185">Reference proteome</keyword>
<organism evidence="5 6">
    <name type="scientific">Jiella endophytica</name>
    <dbReference type="NCBI Taxonomy" id="2558362"/>
    <lineage>
        <taxon>Bacteria</taxon>
        <taxon>Pseudomonadati</taxon>
        <taxon>Pseudomonadota</taxon>
        <taxon>Alphaproteobacteria</taxon>
        <taxon>Hyphomicrobiales</taxon>
        <taxon>Aurantimonadaceae</taxon>
        <taxon>Jiella</taxon>
    </lineage>
</organism>
<proteinExistence type="predicted"/>
<dbReference type="InterPro" id="IPR050679">
    <property type="entry name" value="Bact_HTH_transcr_reg"/>
</dbReference>
<dbReference type="Gene3D" id="1.10.10.10">
    <property type="entry name" value="Winged helix-like DNA-binding domain superfamily/Winged helix DNA-binding domain"/>
    <property type="match status" value="1"/>
</dbReference>
<dbReference type="InterPro" id="IPR011663">
    <property type="entry name" value="UTRA"/>
</dbReference>
<dbReference type="PROSITE" id="PS50949">
    <property type="entry name" value="HTH_GNTR"/>
    <property type="match status" value="1"/>
</dbReference>
<evidence type="ECO:0000256" key="1">
    <source>
        <dbReference type="ARBA" id="ARBA00023015"/>
    </source>
</evidence>
<sequence>MTTRDSAGIARWRQIADSLRLDIAEGRIADLLPSEAKLAERFAVNRHTVRRAIAALGEEGLLTAARGKGTFVTPRPSRITYPVGSQSRFSENIGATAREPGGALISAGRELASVELASHFDARPGAPLIRLELLRVADGAPLILSTLWFAEARMPGIVEAYAEAGSITRALALLGIADHRRLWTRVSAIAAGPADAERLHCPLAAPLIVTTSLTVTRESEPLQFARSRFLGSRIELVFYHGADQAGI</sequence>
<dbReference type="Pfam" id="PF00392">
    <property type="entry name" value="GntR"/>
    <property type="match status" value="1"/>
</dbReference>
<dbReference type="SUPFAM" id="SSF64288">
    <property type="entry name" value="Chorismate lyase-like"/>
    <property type="match status" value="1"/>
</dbReference>
<dbReference type="PANTHER" id="PTHR44846:SF1">
    <property type="entry name" value="MANNOSYL-D-GLYCERATE TRANSPORT_METABOLISM SYSTEM REPRESSOR MNGR-RELATED"/>
    <property type="match status" value="1"/>
</dbReference>
<keyword evidence="2" id="KW-0238">DNA-binding</keyword>
<dbReference type="InterPro" id="IPR036390">
    <property type="entry name" value="WH_DNA-bd_sf"/>
</dbReference>
<dbReference type="InterPro" id="IPR028978">
    <property type="entry name" value="Chorismate_lyase_/UTRA_dom_sf"/>
</dbReference>
<dbReference type="Proteomes" id="UP000298179">
    <property type="component" value="Unassembled WGS sequence"/>
</dbReference>
<dbReference type="GO" id="GO:0003677">
    <property type="term" value="F:DNA binding"/>
    <property type="evidence" value="ECO:0007669"/>
    <property type="project" value="UniProtKB-KW"/>
</dbReference>
<dbReference type="PRINTS" id="PR00035">
    <property type="entry name" value="HTHGNTR"/>
</dbReference>
<dbReference type="SUPFAM" id="SSF46785">
    <property type="entry name" value="Winged helix' DNA-binding domain"/>
    <property type="match status" value="1"/>
</dbReference>
<feature type="domain" description="HTH gntR-type" evidence="4">
    <location>
        <begin position="9"/>
        <end position="75"/>
    </location>
</feature>
<evidence type="ECO:0000256" key="3">
    <source>
        <dbReference type="ARBA" id="ARBA00023163"/>
    </source>
</evidence>
<keyword evidence="1" id="KW-0805">Transcription regulation</keyword>
<evidence type="ECO:0000259" key="4">
    <source>
        <dbReference type="PROSITE" id="PS50949"/>
    </source>
</evidence>
<dbReference type="NCBIfam" id="TIGR02325">
    <property type="entry name" value="C_P_lyase_phnF"/>
    <property type="match status" value="1"/>
</dbReference>
<comment type="caution">
    <text evidence="5">The sequence shown here is derived from an EMBL/GenBank/DDBJ whole genome shotgun (WGS) entry which is preliminary data.</text>
</comment>
<dbReference type="OrthoDB" id="9800645at2"/>
<keyword evidence="3" id="KW-0804">Transcription</keyword>
<dbReference type="CDD" id="cd07377">
    <property type="entry name" value="WHTH_GntR"/>
    <property type="match status" value="1"/>
</dbReference>
<protein>
    <submittedName>
        <fullName evidence="5">Phosphonate metabolism transcriptional regulator PhnF</fullName>
    </submittedName>
</protein>
<dbReference type="InterPro" id="IPR012702">
    <property type="entry name" value="CP_lyase_PhnF"/>
</dbReference>
<evidence type="ECO:0000256" key="2">
    <source>
        <dbReference type="ARBA" id="ARBA00023125"/>
    </source>
</evidence>
<dbReference type="SMART" id="SM00345">
    <property type="entry name" value="HTH_GNTR"/>
    <property type="match status" value="1"/>
</dbReference>
<dbReference type="PANTHER" id="PTHR44846">
    <property type="entry name" value="MANNOSYL-D-GLYCERATE TRANSPORT/METABOLISM SYSTEM REPRESSOR MNGR-RELATED"/>
    <property type="match status" value="1"/>
</dbReference>
<dbReference type="EMBL" id="SOZD01000002">
    <property type="protein sequence ID" value="TFF24889.1"/>
    <property type="molecule type" value="Genomic_DNA"/>
</dbReference>
<dbReference type="GO" id="GO:0003700">
    <property type="term" value="F:DNA-binding transcription factor activity"/>
    <property type="evidence" value="ECO:0007669"/>
    <property type="project" value="InterPro"/>
</dbReference>
<dbReference type="SMART" id="SM00866">
    <property type="entry name" value="UTRA"/>
    <property type="match status" value="1"/>
</dbReference>
<dbReference type="AlphaFoldDB" id="A0A4Y8RMU6"/>
<gene>
    <name evidence="5" type="primary">phnF</name>
    <name evidence="5" type="ORF">E3C22_05740</name>
</gene>
<dbReference type="Gene3D" id="3.40.1410.10">
    <property type="entry name" value="Chorismate lyase-like"/>
    <property type="match status" value="1"/>
</dbReference>
<evidence type="ECO:0000313" key="5">
    <source>
        <dbReference type="EMBL" id="TFF24889.1"/>
    </source>
</evidence>